<dbReference type="PANTHER" id="PTHR48207">
    <property type="entry name" value="SUCCINATE--HYDROXYMETHYLGLUTARATE COA-TRANSFERASE"/>
    <property type="match status" value="1"/>
</dbReference>
<gene>
    <name evidence="2" type="ORF">C0039_05090</name>
</gene>
<dbReference type="Proteomes" id="UP000235005">
    <property type="component" value="Unassembled WGS sequence"/>
</dbReference>
<sequence length="381" mass="40633">MGILSDLKVLELSEVFQGPLAGQVLADYGAEVIKVEKTQGGDILRNTDIHALMNNSLSSHFAAANRNKKSVCIDITTDKGKEVLMALVKESDVFLHNYRPGVMERLGFGYEALAKISPKLIYAVATGYGETGPLASFGGQEMVIQALSGYCANNSGDKAPVIVNAPAIDFGSGMVLAQGILLALMEREKSGKGQKVTTSLLGTAAAIQGIEVASVLNTGRSINWLETGLNFIFSTTDGWVLALGFFKENPLGLMCEALGVEDMSKKLGIEAASVLELAKHKSTVEPILAAACKHLSTDELLSRLQAKDLLCAPIMSIADAMSQPQIKEINALTDVPVKGQKSLRVVDSPLAFSRTPKREHSSVPLLGEHTEEVLARLGLDQ</sequence>
<dbReference type="SUPFAM" id="SSF89796">
    <property type="entry name" value="CoA-transferase family III (CaiB/BaiF)"/>
    <property type="match status" value="1"/>
</dbReference>
<reference evidence="2 3" key="1">
    <citation type="submission" date="2018-01" db="EMBL/GenBank/DDBJ databases">
        <title>The draft genome sequence of Halioglobus lutimaris HF004.</title>
        <authorList>
            <person name="Du Z.-J."/>
            <person name="Shi M.-J."/>
        </authorList>
    </citation>
    <scope>NUCLEOTIDE SEQUENCE [LARGE SCALE GENOMIC DNA]</scope>
    <source>
        <strain evidence="2 3">HF004</strain>
    </source>
</reference>
<dbReference type="EMBL" id="PKUS01000003">
    <property type="protein sequence ID" value="PLW69905.1"/>
    <property type="molecule type" value="Genomic_DNA"/>
</dbReference>
<dbReference type="Gene3D" id="3.30.1540.10">
    <property type="entry name" value="formyl-coa transferase, domain 3"/>
    <property type="match status" value="1"/>
</dbReference>
<dbReference type="AlphaFoldDB" id="A0A2N5X5Y2"/>
<dbReference type="InterPro" id="IPR044855">
    <property type="entry name" value="CoA-Trfase_III_dom3_sf"/>
</dbReference>
<dbReference type="Pfam" id="PF02515">
    <property type="entry name" value="CoA_transf_3"/>
    <property type="match status" value="1"/>
</dbReference>
<dbReference type="Gene3D" id="3.40.50.10540">
    <property type="entry name" value="Crotonobetainyl-coa:carnitine coa-transferase, domain 1"/>
    <property type="match status" value="1"/>
</dbReference>
<dbReference type="InterPro" id="IPR023606">
    <property type="entry name" value="CoA-Trfase_III_dom_1_sf"/>
</dbReference>
<dbReference type="PANTHER" id="PTHR48207:SF3">
    <property type="entry name" value="SUCCINATE--HYDROXYMETHYLGLUTARATE COA-TRANSFERASE"/>
    <property type="match status" value="1"/>
</dbReference>
<comment type="caution">
    <text evidence="2">The sequence shown here is derived from an EMBL/GenBank/DDBJ whole genome shotgun (WGS) entry which is preliminary data.</text>
</comment>
<protein>
    <submittedName>
        <fullName evidence="2">Carnitine dehydratase</fullName>
    </submittedName>
</protein>
<evidence type="ECO:0000313" key="2">
    <source>
        <dbReference type="EMBL" id="PLW69905.1"/>
    </source>
</evidence>
<accession>A0A2N5X5Y2</accession>
<keyword evidence="3" id="KW-1185">Reference proteome</keyword>
<evidence type="ECO:0000313" key="3">
    <source>
        <dbReference type="Proteomes" id="UP000235005"/>
    </source>
</evidence>
<name>A0A2N5X5Y2_9GAMM</name>
<dbReference type="InterPro" id="IPR050483">
    <property type="entry name" value="CoA-transferase_III_domain"/>
</dbReference>
<dbReference type="InterPro" id="IPR003673">
    <property type="entry name" value="CoA-Trfase_fam_III"/>
</dbReference>
<dbReference type="RefSeq" id="WP_101517438.1">
    <property type="nucleotide sequence ID" value="NZ_PKUS01000003.1"/>
</dbReference>
<organism evidence="2 3">
    <name type="scientific">Pseudohalioglobus lutimaris</name>
    <dbReference type="NCBI Taxonomy" id="1737061"/>
    <lineage>
        <taxon>Bacteria</taxon>
        <taxon>Pseudomonadati</taxon>
        <taxon>Pseudomonadota</taxon>
        <taxon>Gammaproteobacteria</taxon>
        <taxon>Cellvibrionales</taxon>
        <taxon>Halieaceae</taxon>
        <taxon>Pseudohalioglobus</taxon>
    </lineage>
</organism>
<evidence type="ECO:0000256" key="1">
    <source>
        <dbReference type="ARBA" id="ARBA00022679"/>
    </source>
</evidence>
<dbReference type="OrthoDB" id="9058532at2"/>
<dbReference type="GO" id="GO:0008410">
    <property type="term" value="F:CoA-transferase activity"/>
    <property type="evidence" value="ECO:0007669"/>
    <property type="project" value="TreeGrafter"/>
</dbReference>
<keyword evidence="1" id="KW-0808">Transferase</keyword>
<proteinExistence type="predicted"/>